<evidence type="ECO:0000313" key="1">
    <source>
        <dbReference type="EMBL" id="TGN73537.1"/>
    </source>
</evidence>
<dbReference type="EMBL" id="SRRU01000018">
    <property type="protein sequence ID" value="TGN73537.1"/>
    <property type="molecule type" value="Genomic_DNA"/>
</dbReference>
<gene>
    <name evidence="1" type="ORF">E5082_31475</name>
</gene>
<name>A0A4Z1CWX8_STRGP</name>
<dbReference type="Proteomes" id="UP000298513">
    <property type="component" value="Unassembled WGS sequence"/>
</dbReference>
<keyword evidence="2" id="KW-1185">Reference proteome</keyword>
<evidence type="ECO:0000313" key="2">
    <source>
        <dbReference type="Proteomes" id="UP000298513"/>
    </source>
</evidence>
<comment type="caution">
    <text evidence="1">The sequence shown here is derived from an EMBL/GenBank/DDBJ whole genome shotgun (WGS) entry which is preliminary data.</text>
</comment>
<protein>
    <submittedName>
        <fullName evidence="1">Uncharacterized protein</fullName>
    </submittedName>
</protein>
<organism evidence="1 2">
    <name type="scientific">Streptomyces griseoluteus</name>
    <dbReference type="NCBI Taxonomy" id="29306"/>
    <lineage>
        <taxon>Bacteria</taxon>
        <taxon>Bacillati</taxon>
        <taxon>Actinomycetota</taxon>
        <taxon>Actinomycetes</taxon>
        <taxon>Kitasatosporales</taxon>
        <taxon>Streptomycetaceae</taxon>
        <taxon>Streptomyces</taxon>
    </lineage>
</organism>
<dbReference type="AlphaFoldDB" id="A0A4Z1CWX8"/>
<accession>A0A4Z1CWX8</accession>
<sequence length="129" mass="14512">MEDMKVTEAFSSPRTFTVWQYTVAHHQRLLLRSSRRTASDTRVDLHVGGVTAVFLRPSYEGITIRRGTDREKEQVASLLGPRAFARRSFLHVIGEDRMTGFIVGGPLQYRETGAADDEPSGFLRMPDTA</sequence>
<proteinExistence type="predicted"/>
<reference evidence="1 2" key="1">
    <citation type="submission" date="2019-04" db="EMBL/GenBank/DDBJ databases">
        <title>Streptomyces sp. nov. Bv016 isolated from bark of Buahinia variegata.</title>
        <authorList>
            <person name="Kanchanasin P."/>
            <person name="Tanasupawat S."/>
            <person name="Yuki M."/>
            <person name="Kudo T."/>
        </authorList>
    </citation>
    <scope>NUCLEOTIDE SEQUENCE [LARGE SCALE GENOMIC DNA]</scope>
    <source>
        <strain evidence="1 2">JCM 4765</strain>
    </source>
</reference>